<reference evidence="3" key="1">
    <citation type="submission" date="2015-09" db="EMBL/GenBank/DDBJ databases">
        <authorList>
            <consortium name="Pathogen Informatics"/>
        </authorList>
    </citation>
    <scope>NUCLEOTIDE SEQUENCE [LARGE SCALE GENOMIC DNA]</scope>
    <source>
        <strain evidence="3">Lake Konstanz</strain>
    </source>
</reference>
<evidence type="ECO:0000313" key="3">
    <source>
        <dbReference type="Proteomes" id="UP000051952"/>
    </source>
</evidence>
<evidence type="ECO:0000313" key="2">
    <source>
        <dbReference type="EMBL" id="CUG84580.1"/>
    </source>
</evidence>
<dbReference type="EMBL" id="CYKH01001125">
    <property type="protein sequence ID" value="CUG84580.1"/>
    <property type="molecule type" value="Genomic_DNA"/>
</dbReference>
<gene>
    <name evidence="2" type="ORF">BSAL_06105</name>
</gene>
<feature type="transmembrane region" description="Helical" evidence="1">
    <location>
        <begin position="608"/>
        <end position="632"/>
    </location>
</feature>
<feature type="transmembrane region" description="Helical" evidence="1">
    <location>
        <begin position="344"/>
        <end position="367"/>
    </location>
</feature>
<dbReference type="Proteomes" id="UP000051952">
    <property type="component" value="Unassembled WGS sequence"/>
</dbReference>
<accession>A0A0S4J8R1</accession>
<keyword evidence="1 2" id="KW-0812">Transmembrane</keyword>
<feature type="transmembrane region" description="Helical" evidence="1">
    <location>
        <begin position="670"/>
        <end position="690"/>
    </location>
</feature>
<dbReference type="AlphaFoldDB" id="A0A0S4J8R1"/>
<feature type="transmembrane region" description="Helical" evidence="1">
    <location>
        <begin position="290"/>
        <end position="313"/>
    </location>
</feature>
<keyword evidence="1" id="KW-0472">Membrane</keyword>
<keyword evidence="3" id="KW-1185">Reference proteome</keyword>
<proteinExistence type="predicted"/>
<name>A0A0S4J8R1_BODSA</name>
<keyword evidence="1" id="KW-1133">Transmembrane helix</keyword>
<sequence length="970" mass="104948">MVTTHADLCMYEHMGELDRRAVTVASLLDIVPSSEVVTKMATLLSSDESTSNQLSVSIDGSGTTVPSGSSKVFPYSTTVAAIAGNVTVTELTNMASSFSCSPLSAGQGLCVLLCYLAIQIGFVQFGNYFASTGRRIVGVVFCAIAFISGIAFIVGMVVLVGTTQRECQLYARAEGMQSTLTFNVEAAGHLIDIDPQFVTNAKIQIAFDSASNAMGDYITFALRNATFPINSPYYNLLGQGTLPQTPYIIFRDSDRNVDFSATYDFLDVIGDVVYYTQEQPTDSYILNIEYVSYALTLGLVPYVVVMVASLILLPYPSLGALENGAAGVFPWQWRMSRAAGVVKWAHIALIAFLVIGMCTIGLCAGYGNRAVYDALIVLIQTFNTSATLAAAVATAFLDTIVLITNRLYTDDTSIGLPTGAATSTETSLLTAWYTAVMGRVGTMVYNSSSLFLIIGNLTSVPSLTNMAAIQTLLTELNATDSAKLLEYATYIDYSFLAFARDSNYSRFNAKLLSVHSAVRPYVNESSTMLTHFDTAWSTYSNTVATYTDIASSFKAQPYTTSDIHDFYATDQGLNASAIENAVLTRSLTSSQLPPYTYRISTDYAKYQIMAALATLLPAIILLSLLAIGDALCTHYVFGLGRKWVPSNDPTAVSQKIRVDHPRLAKNLRQIIGSTIIACLVFVVLSSIFYAQAVIDAELRYSEDTDALKVTVAQKSLLSAQSYLYSTAFVWTRGSLSRSDADLTLAVQGVLSWQDYFSELGNAWVGPVTNAAKTLITSSFTNIATVTREAVLVCGMRVIGIVYAFDQLTEMLTNVYDPSAITVDVLVTCYGDANAATLLQLLLKVYTQLLHKTMTATTAAQIASQISTIRNTNTACSVNTQVAAMVTNLPFIPSLQGKDDRIAVSVMGGMLQTSATTTQAALSGLAAYVPVALQRSSHYAIFWMPVLLCWLLLPFMHAMWLKTSDTMRSLQ</sequence>
<organism evidence="2 3">
    <name type="scientific">Bodo saltans</name>
    <name type="common">Flagellated protozoan</name>
    <dbReference type="NCBI Taxonomy" id="75058"/>
    <lineage>
        <taxon>Eukaryota</taxon>
        <taxon>Discoba</taxon>
        <taxon>Euglenozoa</taxon>
        <taxon>Kinetoplastea</taxon>
        <taxon>Metakinetoplastina</taxon>
        <taxon>Eubodonida</taxon>
        <taxon>Bodonidae</taxon>
        <taxon>Bodo</taxon>
    </lineage>
</organism>
<feature type="transmembrane region" description="Helical" evidence="1">
    <location>
        <begin position="136"/>
        <end position="160"/>
    </location>
</feature>
<evidence type="ECO:0000256" key="1">
    <source>
        <dbReference type="SAM" id="Phobius"/>
    </source>
</evidence>
<feature type="transmembrane region" description="Helical" evidence="1">
    <location>
        <begin position="939"/>
        <end position="960"/>
    </location>
</feature>
<protein>
    <submittedName>
        <fullName evidence="2">Transmembrane protein, putative</fullName>
    </submittedName>
</protein>
<feature type="transmembrane region" description="Helical" evidence="1">
    <location>
        <begin position="109"/>
        <end position="130"/>
    </location>
</feature>
<feature type="transmembrane region" description="Helical" evidence="1">
    <location>
        <begin position="374"/>
        <end position="397"/>
    </location>
</feature>
<dbReference type="VEuPathDB" id="TriTrypDB:BSAL_06105"/>